<evidence type="ECO:0000256" key="3">
    <source>
        <dbReference type="SAM" id="MobiDB-lite"/>
    </source>
</evidence>
<dbReference type="RefSeq" id="WP_131759985.1">
    <property type="nucleotide sequence ID" value="NZ_CAACUY010000098.1"/>
</dbReference>
<dbReference type="Gene3D" id="3.40.50.720">
    <property type="entry name" value="NAD(P)-binding Rossmann-like Domain"/>
    <property type="match status" value="1"/>
</dbReference>
<dbReference type="PRINTS" id="PR00081">
    <property type="entry name" value="GDHRDH"/>
</dbReference>
<name>A0ABW2XLQ6_9ACTN</name>
<evidence type="ECO:0000256" key="1">
    <source>
        <dbReference type="ARBA" id="ARBA00006484"/>
    </source>
</evidence>
<reference evidence="5" key="1">
    <citation type="journal article" date="2019" name="Int. J. Syst. Evol. Microbiol.">
        <title>The Global Catalogue of Microorganisms (GCM) 10K type strain sequencing project: providing services to taxonomists for standard genome sequencing and annotation.</title>
        <authorList>
            <consortium name="The Broad Institute Genomics Platform"/>
            <consortium name="The Broad Institute Genome Sequencing Center for Infectious Disease"/>
            <person name="Wu L."/>
            <person name="Ma J."/>
        </authorList>
    </citation>
    <scope>NUCLEOTIDE SEQUENCE [LARGE SCALE GENOMIC DNA]</scope>
    <source>
        <strain evidence="5">JCM 9371</strain>
    </source>
</reference>
<comment type="caution">
    <text evidence="4">The sequence shown here is derived from an EMBL/GenBank/DDBJ whole genome shotgun (WGS) entry which is preliminary data.</text>
</comment>
<evidence type="ECO:0000313" key="5">
    <source>
        <dbReference type="Proteomes" id="UP001597063"/>
    </source>
</evidence>
<feature type="compositionally biased region" description="Low complexity" evidence="3">
    <location>
        <begin position="205"/>
        <end position="217"/>
    </location>
</feature>
<dbReference type="PANTHER" id="PTHR43669">
    <property type="entry name" value="5-KETO-D-GLUCONATE 5-REDUCTASE"/>
    <property type="match status" value="1"/>
</dbReference>
<accession>A0ABW2XLQ6</accession>
<dbReference type="SUPFAM" id="SSF51735">
    <property type="entry name" value="NAD(P)-binding Rossmann-fold domains"/>
    <property type="match status" value="1"/>
</dbReference>
<dbReference type="PANTHER" id="PTHR43669:SF3">
    <property type="entry name" value="ALCOHOL DEHYDROGENASE, PUTATIVE (AFU_ORTHOLOGUE AFUA_3G03445)-RELATED"/>
    <property type="match status" value="1"/>
</dbReference>
<evidence type="ECO:0000313" key="4">
    <source>
        <dbReference type="EMBL" id="MFD0685380.1"/>
    </source>
</evidence>
<gene>
    <name evidence="4" type="ORF">ACFQZM_12795</name>
</gene>
<dbReference type="InterPro" id="IPR002347">
    <property type="entry name" value="SDR_fam"/>
</dbReference>
<dbReference type="EMBL" id="JBHTGP010000006">
    <property type="protein sequence ID" value="MFD0685380.1"/>
    <property type="molecule type" value="Genomic_DNA"/>
</dbReference>
<dbReference type="Pfam" id="PF00106">
    <property type="entry name" value="adh_short"/>
    <property type="match status" value="1"/>
</dbReference>
<organism evidence="4 5">
    <name type="scientific">Actinomadura fibrosa</name>
    <dbReference type="NCBI Taxonomy" id="111802"/>
    <lineage>
        <taxon>Bacteria</taxon>
        <taxon>Bacillati</taxon>
        <taxon>Actinomycetota</taxon>
        <taxon>Actinomycetes</taxon>
        <taxon>Streptosporangiales</taxon>
        <taxon>Thermomonosporaceae</taxon>
        <taxon>Actinomadura</taxon>
    </lineage>
</organism>
<sequence>MRRTALVTGAGDGLGAAAARRLAAAAWDVVAVDTDEAGLAATALRSPNTHVRVCDVTDAKAVADVLAMTGPVHRVVHAAPIVSGDPALPALEQPPGEADEAMRTGFTAAVNVVRAALPGMLDQGAGELILCPPPGRAGRWTAASGAAAAAVLAYAGAVADEYAGRGVIVRRVLLPGLTLMTASEAPSKDEERSAIGRSSEGETPSGSGRSSEGARASEGGVPVRLVLDAIDRSLARAAGAVDVVPGGRPVPAALVRRIPAGPARRVLARMSGPR</sequence>
<comment type="similarity">
    <text evidence="1">Belongs to the short-chain dehydrogenases/reductases (SDR) family.</text>
</comment>
<keyword evidence="2" id="KW-0560">Oxidoreductase</keyword>
<dbReference type="Proteomes" id="UP001597063">
    <property type="component" value="Unassembled WGS sequence"/>
</dbReference>
<feature type="region of interest" description="Disordered" evidence="3">
    <location>
        <begin position="184"/>
        <end position="217"/>
    </location>
</feature>
<dbReference type="InterPro" id="IPR036291">
    <property type="entry name" value="NAD(P)-bd_dom_sf"/>
</dbReference>
<protein>
    <submittedName>
        <fullName evidence="4">SDR family NAD(P)-dependent oxidoreductase</fullName>
    </submittedName>
</protein>
<evidence type="ECO:0000256" key="2">
    <source>
        <dbReference type="ARBA" id="ARBA00023002"/>
    </source>
</evidence>
<proteinExistence type="inferred from homology"/>
<keyword evidence="5" id="KW-1185">Reference proteome</keyword>